<dbReference type="PANTHER" id="PTHR30289">
    <property type="entry name" value="UNCHARACTERIZED PROTEIN YBCL-RELATED"/>
    <property type="match status" value="1"/>
</dbReference>
<reference evidence="2 4" key="1">
    <citation type="submission" date="2018-03" db="EMBL/GenBank/DDBJ databases">
        <title>Genomic Encyclopedia of Archaeal and Bacterial Type Strains, Phase II (KMG-II): from individual species to whole genera.</title>
        <authorList>
            <person name="Goeker M."/>
        </authorList>
    </citation>
    <scope>NUCLEOTIDE SEQUENCE [LARGE SCALE GENOMIC DNA]</scope>
    <source>
        <strain evidence="2 4">DSM 21548</strain>
    </source>
</reference>
<sequence>MPLFADLAISSADIQNLERIPENFSADGGNDTPSVSFSGAPEGTVELAVIVHDPDAPLPNGFTHWVVYGVAPDATTLDLEADGVRVGPNTLGESSWFGPQPPAGHGEHHYYFWVYALQTKVEGEPSREGFLTTYAGNIAEQARFIGTFSRP</sequence>
<dbReference type="NCBIfam" id="TIGR00481">
    <property type="entry name" value="YbhB/YbcL family Raf kinase inhibitor-like protein"/>
    <property type="match status" value="1"/>
</dbReference>
<dbReference type="Proteomes" id="UP000241203">
    <property type="component" value="Unassembled WGS sequence"/>
</dbReference>
<comment type="similarity">
    <text evidence="1">Belongs to the UPF0098 family.</text>
</comment>
<accession>A0A2P8GU29</accession>
<keyword evidence="5" id="KW-1185">Reference proteome</keyword>
<proteinExistence type="inferred from homology"/>
<evidence type="ECO:0000256" key="1">
    <source>
        <dbReference type="ARBA" id="ARBA00007120"/>
    </source>
</evidence>
<dbReference type="InterPro" id="IPR005247">
    <property type="entry name" value="YbhB_YbcL/LppC-like"/>
</dbReference>
<reference evidence="3 5" key="2">
    <citation type="submission" date="2018-12" db="EMBL/GenBank/DDBJ databases">
        <authorList>
            <person name="hu s."/>
            <person name="Xu Y."/>
            <person name="Xu B."/>
            <person name="Li F."/>
        </authorList>
    </citation>
    <scope>NUCLEOTIDE SEQUENCE [LARGE SCALE GENOMIC DNA]</scope>
    <source>
        <strain evidence="3 5">KSW2-17</strain>
    </source>
</reference>
<evidence type="ECO:0000313" key="4">
    <source>
        <dbReference type="Proteomes" id="UP000241203"/>
    </source>
</evidence>
<dbReference type="Gene3D" id="3.90.280.10">
    <property type="entry name" value="PEBP-like"/>
    <property type="match status" value="1"/>
</dbReference>
<dbReference type="CDD" id="cd00865">
    <property type="entry name" value="PEBP_bact_arch"/>
    <property type="match status" value="1"/>
</dbReference>
<evidence type="ECO:0000313" key="5">
    <source>
        <dbReference type="Proteomes" id="UP000268291"/>
    </source>
</evidence>
<comment type="caution">
    <text evidence="2">The sequence shown here is derived from an EMBL/GenBank/DDBJ whole genome shotgun (WGS) entry which is preliminary data.</text>
</comment>
<dbReference type="InterPro" id="IPR036610">
    <property type="entry name" value="PEBP-like_sf"/>
</dbReference>
<dbReference type="InterPro" id="IPR008914">
    <property type="entry name" value="PEBP"/>
</dbReference>
<gene>
    <name evidence="2" type="ORF">CLV49_1078</name>
    <name evidence="3" type="ORF">ELQ93_14425</name>
</gene>
<organism evidence="2 4">
    <name type="scientific">Labedella gwakjiensis</name>
    <dbReference type="NCBI Taxonomy" id="390269"/>
    <lineage>
        <taxon>Bacteria</taxon>
        <taxon>Bacillati</taxon>
        <taxon>Actinomycetota</taxon>
        <taxon>Actinomycetes</taxon>
        <taxon>Micrococcales</taxon>
        <taxon>Microbacteriaceae</taxon>
        <taxon>Labedella</taxon>
    </lineage>
</organism>
<dbReference type="PANTHER" id="PTHR30289:SF1">
    <property type="entry name" value="PEBP (PHOSPHATIDYLETHANOLAMINE-BINDING PROTEIN) FAMILY PROTEIN"/>
    <property type="match status" value="1"/>
</dbReference>
<dbReference type="Proteomes" id="UP000268291">
    <property type="component" value="Unassembled WGS sequence"/>
</dbReference>
<dbReference type="SUPFAM" id="SSF49777">
    <property type="entry name" value="PEBP-like"/>
    <property type="match status" value="1"/>
</dbReference>
<evidence type="ECO:0000313" key="3">
    <source>
        <dbReference type="EMBL" id="RUQ84780.1"/>
    </source>
</evidence>
<dbReference type="GO" id="GO:0004860">
    <property type="term" value="F:protein kinase inhibitor activity"/>
    <property type="evidence" value="ECO:0007669"/>
    <property type="project" value="UniProtKB-KW"/>
</dbReference>
<name>A0A2P8GU29_9MICO</name>
<dbReference type="OrthoDB" id="9797506at2"/>
<dbReference type="EMBL" id="RZGY01000002">
    <property type="protein sequence ID" value="RUQ84780.1"/>
    <property type="molecule type" value="Genomic_DNA"/>
</dbReference>
<dbReference type="EMBL" id="PYAU01000001">
    <property type="protein sequence ID" value="PSL37471.1"/>
    <property type="molecule type" value="Genomic_DNA"/>
</dbReference>
<dbReference type="Pfam" id="PF01161">
    <property type="entry name" value="PBP"/>
    <property type="match status" value="1"/>
</dbReference>
<keyword evidence="3" id="KW-0649">Protein kinase inhibitor</keyword>
<evidence type="ECO:0000313" key="2">
    <source>
        <dbReference type="EMBL" id="PSL37471.1"/>
    </source>
</evidence>
<dbReference type="AlphaFoldDB" id="A0A2P8GU29"/>
<dbReference type="RefSeq" id="WP_106562608.1">
    <property type="nucleotide sequence ID" value="NZ_PYAU01000001.1"/>
</dbReference>
<protein>
    <submittedName>
        <fullName evidence="2">PBP family phospholipid-binding protein</fullName>
    </submittedName>
    <submittedName>
        <fullName evidence="3">YbhB/YbcL family Raf kinase inhibitor-like protein</fullName>
    </submittedName>
</protein>